<evidence type="ECO:0000313" key="4">
    <source>
        <dbReference type="Proteomes" id="UP000295151"/>
    </source>
</evidence>
<comment type="similarity">
    <text evidence="1">Belongs to the short-chain dehydrogenases/reductases (SDR) family.</text>
</comment>
<dbReference type="RefSeq" id="WP_202867031.1">
    <property type="nucleotide sequence ID" value="NZ_SOCE01000002.1"/>
</dbReference>
<dbReference type="Proteomes" id="UP000295151">
    <property type="component" value="Unassembled WGS sequence"/>
</dbReference>
<evidence type="ECO:0000313" key="3">
    <source>
        <dbReference type="EMBL" id="TDU84227.1"/>
    </source>
</evidence>
<dbReference type="Pfam" id="PF13561">
    <property type="entry name" value="adh_short_C2"/>
    <property type="match status" value="1"/>
</dbReference>
<dbReference type="SUPFAM" id="SSF51735">
    <property type="entry name" value="NAD(P)-binding Rossmann-fold domains"/>
    <property type="match status" value="1"/>
</dbReference>
<sequence length="261" mass="25994">MSVELQGKTMVVAGGSSGIGRRLATDAAAAGARVLLAGRNREKLAASLDGAAIEAATEAAIGAAIGAETEAATGMAIEVAEVDLADEASIAALAERVGTVDYLVSVANASANGPLGALERSAVLAAFDAKVIGAIMLAKHFGPRFAEGGAMLLFSGIVGWRPSAGKTVTTATNGAVSFLASALAVELAPVRVNALSPGIIDSGAWDGLGEGKQKLFDNTAAKVPARRIGQLADVSSAALLALTNPFITGETLHVDGGARYA</sequence>
<name>A0A4R7T079_9ACTN</name>
<dbReference type="PRINTS" id="PR00081">
    <property type="entry name" value="GDHRDH"/>
</dbReference>
<protein>
    <submittedName>
        <fullName evidence="3">NAD(P)-dependent dehydrogenase (Short-subunit alcohol dehydrogenase family)</fullName>
    </submittedName>
</protein>
<gene>
    <name evidence="3" type="ORF">EV138_6698</name>
</gene>
<dbReference type="PANTHER" id="PTHR43477">
    <property type="entry name" value="DIHYDROANTICAPSIN 7-DEHYDROGENASE"/>
    <property type="match status" value="1"/>
</dbReference>
<reference evidence="3 4" key="1">
    <citation type="submission" date="2019-03" db="EMBL/GenBank/DDBJ databases">
        <title>Genomic Encyclopedia of Type Strains, Phase III (KMG-III): the genomes of soil and plant-associated and newly described type strains.</title>
        <authorList>
            <person name="Whitman W."/>
        </authorList>
    </citation>
    <scope>NUCLEOTIDE SEQUENCE [LARGE SCALE GENOMIC DNA]</scope>
    <source>
        <strain evidence="3 4">VKM Ac-2575</strain>
    </source>
</reference>
<dbReference type="CDD" id="cd05233">
    <property type="entry name" value="SDR_c"/>
    <property type="match status" value="1"/>
</dbReference>
<dbReference type="GO" id="GO:0016491">
    <property type="term" value="F:oxidoreductase activity"/>
    <property type="evidence" value="ECO:0007669"/>
    <property type="project" value="UniProtKB-KW"/>
</dbReference>
<comment type="caution">
    <text evidence="3">The sequence shown here is derived from an EMBL/GenBank/DDBJ whole genome shotgun (WGS) entry which is preliminary data.</text>
</comment>
<dbReference type="InterPro" id="IPR002347">
    <property type="entry name" value="SDR_fam"/>
</dbReference>
<dbReference type="PANTHER" id="PTHR43477:SF1">
    <property type="entry name" value="DIHYDROANTICAPSIN 7-DEHYDROGENASE"/>
    <property type="match status" value="1"/>
</dbReference>
<dbReference type="AlphaFoldDB" id="A0A4R7T079"/>
<dbReference type="Gene3D" id="3.40.50.720">
    <property type="entry name" value="NAD(P)-binding Rossmann-like Domain"/>
    <property type="match status" value="1"/>
</dbReference>
<organism evidence="3 4">
    <name type="scientific">Kribbella voronezhensis</name>
    <dbReference type="NCBI Taxonomy" id="2512212"/>
    <lineage>
        <taxon>Bacteria</taxon>
        <taxon>Bacillati</taxon>
        <taxon>Actinomycetota</taxon>
        <taxon>Actinomycetes</taxon>
        <taxon>Propionibacteriales</taxon>
        <taxon>Kribbellaceae</taxon>
        <taxon>Kribbella</taxon>
    </lineage>
</organism>
<dbReference type="InterPro" id="IPR036291">
    <property type="entry name" value="NAD(P)-bd_dom_sf"/>
</dbReference>
<evidence type="ECO:0000256" key="1">
    <source>
        <dbReference type="ARBA" id="ARBA00006484"/>
    </source>
</evidence>
<evidence type="ECO:0000256" key="2">
    <source>
        <dbReference type="ARBA" id="ARBA00023002"/>
    </source>
</evidence>
<keyword evidence="4" id="KW-1185">Reference proteome</keyword>
<accession>A0A4R7T079</accession>
<keyword evidence="2" id="KW-0560">Oxidoreductase</keyword>
<proteinExistence type="inferred from homology"/>
<dbReference type="EMBL" id="SOCE01000002">
    <property type="protein sequence ID" value="TDU84227.1"/>
    <property type="molecule type" value="Genomic_DNA"/>
</dbReference>
<dbReference type="InterPro" id="IPR051122">
    <property type="entry name" value="SDR_DHRS6-like"/>
</dbReference>